<feature type="transmembrane region" description="Helical" evidence="2">
    <location>
        <begin position="375"/>
        <end position="400"/>
    </location>
</feature>
<feature type="transmembrane region" description="Helical" evidence="2">
    <location>
        <begin position="512"/>
        <end position="534"/>
    </location>
</feature>
<dbReference type="GO" id="GO:0016791">
    <property type="term" value="F:phosphatase activity"/>
    <property type="evidence" value="ECO:0007669"/>
    <property type="project" value="TreeGrafter"/>
</dbReference>
<keyword evidence="2" id="KW-1133">Transmembrane helix</keyword>
<sequence length="832" mass="92196">MSAPIRPLPFPPITAIATTALLGLFLGLFLISECMPKLVLLERLDREANTRLAYDFFHRQTGHVPPPRIMLRTLQVDQTALTTLRQHQPKAHLQRFITQHHLPVIIDHVVWLRPNSSLAAYVSFSPDGEIVGYLNGDVPVSTAEPPAADVALLRARAFLDSNTGLGLSWLGPPQVERVPGQPETEVRWQQPLPELPELTRVVLVRLRGETVWYFQHRLQPTTSSWVRPFDSEFIFLLLGLLFQALLLIIAVIYLLKTSRRHVILWRVPTVAAAVVGVGWLFTIAPSLPYSIGGALFGNPIADSAPARLTRMQSVQFVLGAIGSYVISSLATFLLGMAVVWVVCAALLHIEYDTQRPRTEVFRAIMLLRRVPYATILQRGLIGGGVGWFLLGLTGFVQWLLADLFPVAGNVNDNLRRLLDAWSPSLLMVGTLVSNTFALGLVLVAFAWAALVDWFRWPRWLALLAVSLLGGVGWQDPIALVQPSAFELPWLFLYRAVLALILAVTFDRFGLWATLCVVWVYQATSMAIIAAALPILGISPWLPTLLVGLPFTATALAWRPPESERDIKPEPLSQFLEEQRHIRQLTLATQIQRSFLPTEIPQLESWDIAAISIPAREVGGDFYDFFTSNGDLVLFAGDVSGKSVSGALFTTVAITAFRSEAEENELGCAAMLTRLNELLYSDMKRVRMFVAAVYVRIDLATGSFSVANAGFPVVAWWHTALSDEPQVEFLDLAGLPLGSLRRATYNEYAGQQLCQGEVIILASDGIVEALNERGEPYGYEALQNFINDRLSRNLELQSAQALCAAIISDVRRHMGEAEQADDMTVVIIRRKAP</sequence>
<dbReference type="InterPro" id="IPR001932">
    <property type="entry name" value="PPM-type_phosphatase-like_dom"/>
</dbReference>
<evidence type="ECO:0000259" key="3">
    <source>
        <dbReference type="SMART" id="SM00331"/>
    </source>
</evidence>
<dbReference type="AlphaFoldDB" id="A8DJS7"/>
<dbReference type="Gene3D" id="3.60.40.10">
    <property type="entry name" value="PPM-type phosphatase domain"/>
    <property type="match status" value="1"/>
</dbReference>
<feature type="transmembrane region" description="Helical" evidence="2">
    <location>
        <begin position="420"/>
        <end position="447"/>
    </location>
</feature>
<dbReference type="PANTHER" id="PTHR43156:SF2">
    <property type="entry name" value="STAGE II SPORULATION PROTEIN E"/>
    <property type="match status" value="1"/>
</dbReference>
<dbReference type="Pfam" id="PF07228">
    <property type="entry name" value="SpoIIE"/>
    <property type="match status" value="1"/>
</dbReference>
<feature type="transmembrane region" description="Helical" evidence="2">
    <location>
        <begin position="459"/>
        <end position="481"/>
    </location>
</feature>
<keyword evidence="2" id="KW-0472">Membrane</keyword>
<organism evidence="4">
    <name type="scientific">Chloracidobacterium thermophilum</name>
    <dbReference type="NCBI Taxonomy" id="458033"/>
    <lineage>
        <taxon>Bacteria</taxon>
        <taxon>Pseudomonadati</taxon>
        <taxon>Acidobacteriota</taxon>
        <taxon>Terriglobia</taxon>
        <taxon>Terriglobales</taxon>
        <taxon>Acidobacteriaceae</taxon>
        <taxon>Chloracidobacterium</taxon>
    </lineage>
</organism>
<feature type="transmembrane region" description="Helical" evidence="2">
    <location>
        <begin position="233"/>
        <end position="255"/>
    </location>
</feature>
<feature type="transmembrane region" description="Helical" evidence="2">
    <location>
        <begin position="487"/>
        <end position="505"/>
    </location>
</feature>
<dbReference type="InterPro" id="IPR036457">
    <property type="entry name" value="PPM-type-like_dom_sf"/>
</dbReference>
<reference evidence="4" key="1">
    <citation type="journal article" date="2007" name="Science">
        <title>Candidatus Chloracidobacterium thermophilum: an aerobic phototrophic Acidobacterium.</title>
        <authorList>
            <person name="Bryant D.A."/>
            <person name="Costas A.M."/>
            <person name="Maresca J.A."/>
            <person name="Chew A.G."/>
            <person name="Klatt C.G."/>
            <person name="Bateson M.M."/>
            <person name="Tallon L.J."/>
            <person name="Hostetler J."/>
            <person name="Nelson W.C."/>
            <person name="Heidelberg J.F."/>
            <person name="Ward D.M."/>
        </authorList>
    </citation>
    <scope>NUCLEOTIDE SEQUENCE</scope>
</reference>
<proteinExistence type="predicted"/>
<name>A8DJS7_9BACT</name>
<feature type="domain" description="PPM-type phosphatase" evidence="3">
    <location>
        <begin position="602"/>
        <end position="829"/>
    </location>
</feature>
<feature type="transmembrane region" description="Helical" evidence="2">
    <location>
        <begin position="262"/>
        <end position="281"/>
    </location>
</feature>
<feature type="transmembrane region" description="Helical" evidence="2">
    <location>
        <begin position="12"/>
        <end position="31"/>
    </location>
</feature>
<evidence type="ECO:0000256" key="1">
    <source>
        <dbReference type="ARBA" id="ARBA00022801"/>
    </source>
</evidence>
<evidence type="ECO:0000256" key="2">
    <source>
        <dbReference type="SAM" id="Phobius"/>
    </source>
</evidence>
<gene>
    <name evidence="4" type="ORF">YS_M60-F11.170</name>
</gene>
<dbReference type="EMBL" id="EF531339">
    <property type="protein sequence ID" value="ABV27380.1"/>
    <property type="molecule type" value="Genomic_DNA"/>
</dbReference>
<dbReference type="SUPFAM" id="SSF81606">
    <property type="entry name" value="PP2C-like"/>
    <property type="match status" value="1"/>
</dbReference>
<dbReference type="InterPro" id="IPR052016">
    <property type="entry name" value="Bact_Sigma-Reg"/>
</dbReference>
<evidence type="ECO:0000313" key="4">
    <source>
        <dbReference type="EMBL" id="ABV27380.1"/>
    </source>
</evidence>
<dbReference type="PANTHER" id="PTHR43156">
    <property type="entry name" value="STAGE II SPORULATION PROTEIN E-RELATED"/>
    <property type="match status" value="1"/>
</dbReference>
<dbReference type="SMART" id="SM00331">
    <property type="entry name" value="PP2C_SIG"/>
    <property type="match status" value="1"/>
</dbReference>
<protein>
    <submittedName>
        <fullName evidence="4">Stage II sporulation protein E</fullName>
    </submittedName>
</protein>
<keyword evidence="1" id="KW-0378">Hydrolase</keyword>
<accession>A8DJS7</accession>
<keyword evidence="2" id="KW-0812">Transmembrane</keyword>
<feature type="transmembrane region" description="Helical" evidence="2">
    <location>
        <begin position="321"/>
        <end position="347"/>
    </location>
</feature>